<name>A0A1Q9R1R6_PSEPU</name>
<feature type="binding site" evidence="9">
    <location>
        <position position="95"/>
    </location>
    <ligand>
        <name>Mg(2+)</name>
        <dbReference type="ChEBI" id="CHEBI:18420"/>
    </ligand>
</feature>
<evidence type="ECO:0000256" key="6">
    <source>
        <dbReference type="ARBA" id="ARBA00023239"/>
    </source>
</evidence>
<keyword evidence="6 10" id="KW-0456">Lyase</keyword>
<dbReference type="InterPro" id="IPR036704">
    <property type="entry name" value="RraA/RraA-like_sf"/>
</dbReference>
<evidence type="ECO:0000256" key="3">
    <source>
        <dbReference type="ARBA" id="ARBA00008621"/>
    </source>
</evidence>
<evidence type="ECO:0000256" key="10">
    <source>
        <dbReference type="RuleBase" id="RU004338"/>
    </source>
</evidence>
<dbReference type="InterPro" id="IPR010203">
    <property type="entry name" value="RraA"/>
</dbReference>
<feature type="binding site" evidence="9">
    <location>
        <begin position="72"/>
        <end position="75"/>
    </location>
    <ligand>
        <name>substrate</name>
    </ligand>
</feature>
<evidence type="ECO:0000256" key="5">
    <source>
        <dbReference type="ARBA" id="ARBA00022723"/>
    </source>
</evidence>
<dbReference type="EC" id="4.1.3.17" evidence="10"/>
<dbReference type="EC" id="4.1.1.112" evidence="10"/>
<dbReference type="EMBL" id="MKZO01000034">
    <property type="protein sequence ID" value="OLS61340.1"/>
    <property type="molecule type" value="Genomic_DNA"/>
</dbReference>
<dbReference type="OrthoDB" id="8717144at2"/>
<organism evidence="11 12">
    <name type="scientific">Pseudomonas putida</name>
    <name type="common">Arthrobacter siderocapsulatus</name>
    <dbReference type="NCBI Taxonomy" id="303"/>
    <lineage>
        <taxon>Bacteria</taxon>
        <taxon>Pseudomonadati</taxon>
        <taxon>Pseudomonadota</taxon>
        <taxon>Gammaproteobacteria</taxon>
        <taxon>Pseudomonadales</taxon>
        <taxon>Pseudomonadaceae</taxon>
        <taxon>Pseudomonas</taxon>
    </lineage>
</organism>
<evidence type="ECO:0000256" key="9">
    <source>
        <dbReference type="PIRSR" id="PIRSR605493-1"/>
    </source>
</evidence>
<comment type="caution">
    <text evidence="11">The sequence shown here is derived from an EMBL/GenBank/DDBJ whole genome shotgun (WGS) entry which is preliminary data.</text>
</comment>
<proteinExistence type="inferred from homology"/>
<dbReference type="RefSeq" id="WP_075804561.1">
    <property type="nucleotide sequence ID" value="NZ_MKZO01000034.1"/>
</dbReference>
<reference evidence="11 12" key="1">
    <citation type="submission" date="2016-10" db="EMBL/GenBank/DDBJ databases">
        <title>Genome Sequence of Pseudomonas putida GM4FR.</title>
        <authorList>
            <person name="Poehlein A."/>
            <person name="Wemheuer F."/>
            <person name="Hollensteiner J."/>
            <person name="Wemheuer B."/>
        </authorList>
    </citation>
    <scope>NUCLEOTIDE SEQUENCE [LARGE SCALE GENOMIC DNA]</scope>
    <source>
        <strain evidence="11 12">GM4FR</strain>
    </source>
</reference>
<dbReference type="NCBIfam" id="TIGR01935">
    <property type="entry name" value="NOT-MenG"/>
    <property type="match status" value="1"/>
</dbReference>
<accession>A0A1Q9R1R6</accession>
<comment type="catalytic activity">
    <reaction evidence="1 10">
        <text>4-hydroxy-4-methyl-2-oxoglutarate = 2 pyruvate</text>
        <dbReference type="Rhea" id="RHEA:22748"/>
        <dbReference type="ChEBI" id="CHEBI:15361"/>
        <dbReference type="ChEBI" id="CHEBI:58276"/>
        <dbReference type="EC" id="4.1.3.17"/>
    </reaction>
</comment>
<evidence type="ECO:0000256" key="1">
    <source>
        <dbReference type="ARBA" id="ARBA00001342"/>
    </source>
</evidence>
<evidence type="ECO:0000256" key="4">
    <source>
        <dbReference type="ARBA" id="ARBA00011233"/>
    </source>
</evidence>
<keyword evidence="5 9" id="KW-0479">Metal-binding</keyword>
<dbReference type="SUPFAM" id="SSF89562">
    <property type="entry name" value="RraA-like"/>
    <property type="match status" value="1"/>
</dbReference>
<comment type="cofactor">
    <cofactor evidence="2 10">
        <name>a divalent metal cation</name>
        <dbReference type="ChEBI" id="CHEBI:60240"/>
    </cofactor>
</comment>
<dbReference type="Proteomes" id="UP000186736">
    <property type="component" value="Unassembled WGS sequence"/>
</dbReference>
<dbReference type="InterPro" id="IPR005493">
    <property type="entry name" value="RraA/RraA-like"/>
</dbReference>
<dbReference type="GO" id="GO:0008948">
    <property type="term" value="F:oxaloacetate decarboxylase activity"/>
    <property type="evidence" value="ECO:0007669"/>
    <property type="project" value="UniProtKB-EC"/>
</dbReference>
<dbReference type="NCBIfam" id="NF006875">
    <property type="entry name" value="PRK09372.1"/>
    <property type="match status" value="1"/>
</dbReference>
<feature type="binding site" evidence="9">
    <location>
        <position position="94"/>
    </location>
    <ligand>
        <name>substrate</name>
    </ligand>
</feature>
<comment type="catalytic activity">
    <reaction evidence="8 10">
        <text>oxaloacetate + H(+) = pyruvate + CO2</text>
        <dbReference type="Rhea" id="RHEA:15641"/>
        <dbReference type="ChEBI" id="CHEBI:15361"/>
        <dbReference type="ChEBI" id="CHEBI:15378"/>
        <dbReference type="ChEBI" id="CHEBI:16452"/>
        <dbReference type="ChEBI" id="CHEBI:16526"/>
        <dbReference type="EC" id="4.1.1.112"/>
    </reaction>
</comment>
<dbReference type="GO" id="GO:0046872">
    <property type="term" value="F:metal ion binding"/>
    <property type="evidence" value="ECO:0007669"/>
    <property type="project" value="UniProtKB-KW"/>
</dbReference>
<sequence length="160" mass="17054">MNTADLCDHYGAELRILPGDWQWFGARRQFSGPVVTLYALGCNGEIRQKLAEPGAGRVLVIEAGGDPGALLGDRLGALALANGWAGVLINGNVRDRHALASLELGILALGSWPQRSHNREGGKLDVPLLLGGVSVEPGDWLYADEDGVLLARQELALPKR</sequence>
<dbReference type="PANTHER" id="PTHR33254:SF4">
    <property type="entry name" value="4-HYDROXY-4-METHYL-2-OXOGLUTARATE ALDOLASE 3-RELATED"/>
    <property type="match status" value="1"/>
</dbReference>
<dbReference type="GO" id="GO:0047443">
    <property type="term" value="F:4-hydroxy-4-methyl-2-oxoglutarate aldolase activity"/>
    <property type="evidence" value="ECO:0007669"/>
    <property type="project" value="UniProtKB-EC"/>
</dbReference>
<comment type="cofactor">
    <cofactor evidence="9">
        <name>Mg(2+)</name>
        <dbReference type="ChEBI" id="CHEBI:18420"/>
    </cofactor>
</comment>
<dbReference type="PANTHER" id="PTHR33254">
    <property type="entry name" value="4-HYDROXY-4-METHYL-2-OXOGLUTARATE ALDOLASE 3-RELATED"/>
    <property type="match status" value="1"/>
</dbReference>
<evidence type="ECO:0000256" key="8">
    <source>
        <dbReference type="ARBA" id="ARBA00047973"/>
    </source>
</evidence>
<gene>
    <name evidence="11" type="ORF">PSEMO_37860</name>
</gene>
<dbReference type="CDD" id="cd16841">
    <property type="entry name" value="RraA_family"/>
    <property type="match status" value="1"/>
</dbReference>
<comment type="subunit">
    <text evidence="4 10">Homotrimer.</text>
</comment>
<dbReference type="GO" id="GO:0051252">
    <property type="term" value="P:regulation of RNA metabolic process"/>
    <property type="evidence" value="ECO:0007669"/>
    <property type="project" value="InterPro"/>
</dbReference>
<dbReference type="AlphaFoldDB" id="A0A1Q9R1R6"/>
<evidence type="ECO:0000256" key="7">
    <source>
        <dbReference type="ARBA" id="ARBA00025046"/>
    </source>
</evidence>
<keyword evidence="9" id="KW-0460">Magnesium</keyword>
<evidence type="ECO:0000256" key="2">
    <source>
        <dbReference type="ARBA" id="ARBA00001968"/>
    </source>
</evidence>
<comment type="similarity">
    <text evidence="3 10">Belongs to the class II aldolase/RraA-like family.</text>
</comment>
<dbReference type="GO" id="GO:0008428">
    <property type="term" value="F:ribonuclease inhibitor activity"/>
    <property type="evidence" value="ECO:0007669"/>
    <property type="project" value="InterPro"/>
</dbReference>
<evidence type="ECO:0000313" key="12">
    <source>
        <dbReference type="Proteomes" id="UP000186736"/>
    </source>
</evidence>
<evidence type="ECO:0000313" key="11">
    <source>
        <dbReference type="EMBL" id="OLS61340.1"/>
    </source>
</evidence>
<protein>
    <recommendedName>
        <fullName evidence="10">4-hydroxy-4-methyl-2-oxoglutarate aldolase</fullName>
        <shortName evidence="10">HMG aldolase</shortName>
        <ecNumber evidence="10">4.1.1.112</ecNumber>
        <ecNumber evidence="10">4.1.3.17</ecNumber>
    </recommendedName>
    <alternativeName>
        <fullName evidence="10">Oxaloacetate decarboxylase</fullName>
    </alternativeName>
</protein>
<comment type="function">
    <text evidence="7 10">Catalyzes the aldol cleavage of 4-hydroxy-4-methyl-2-oxoglutarate (HMG) into 2 molecules of pyruvate. Also contains a secondary oxaloacetate (OAA) decarboxylase activity due to the common pyruvate enolate transition state formed following C-C bond cleavage in the retro-aldol and decarboxylation reactions.</text>
</comment>
<dbReference type="Pfam" id="PF03737">
    <property type="entry name" value="RraA-like"/>
    <property type="match status" value="1"/>
</dbReference>
<dbReference type="Gene3D" id="3.50.30.40">
    <property type="entry name" value="Ribonuclease E inhibitor RraA/RraA-like"/>
    <property type="match status" value="1"/>
</dbReference>